<protein>
    <submittedName>
        <fullName evidence="10">M23 family metallopeptidase</fullName>
    </submittedName>
</protein>
<dbReference type="EMBL" id="JAHHZF010000007">
    <property type="protein sequence ID" value="MBT9290701.1"/>
    <property type="molecule type" value="Genomic_DNA"/>
</dbReference>
<evidence type="ECO:0000256" key="8">
    <source>
        <dbReference type="SAM" id="Phobius"/>
    </source>
</evidence>
<dbReference type="Gene3D" id="3.10.450.350">
    <property type="match status" value="1"/>
</dbReference>
<dbReference type="Gene3D" id="2.70.70.10">
    <property type="entry name" value="Glucose Permease (Domain IIA)"/>
    <property type="match status" value="1"/>
</dbReference>
<feature type="domain" description="M23ase beta-sheet core" evidence="9">
    <location>
        <begin position="516"/>
        <end position="613"/>
    </location>
</feature>
<evidence type="ECO:0000313" key="11">
    <source>
        <dbReference type="Proteomes" id="UP000766595"/>
    </source>
</evidence>
<proteinExistence type="predicted"/>
<keyword evidence="6" id="KW-0482">Metalloprotease</keyword>
<dbReference type="Proteomes" id="UP000766595">
    <property type="component" value="Unassembled WGS sequence"/>
</dbReference>
<dbReference type="PANTHER" id="PTHR21666:SF288">
    <property type="entry name" value="CELL DIVISION PROTEIN YTFB"/>
    <property type="match status" value="1"/>
</dbReference>
<dbReference type="InterPro" id="IPR050570">
    <property type="entry name" value="Cell_wall_metabolism_enzyme"/>
</dbReference>
<dbReference type="RefSeq" id="WP_261969296.1">
    <property type="nucleotide sequence ID" value="NZ_JAHHZF010000007.1"/>
</dbReference>
<comment type="cofactor">
    <cofactor evidence="1">
        <name>Zn(2+)</name>
        <dbReference type="ChEBI" id="CHEBI:29105"/>
    </cofactor>
</comment>
<evidence type="ECO:0000256" key="6">
    <source>
        <dbReference type="ARBA" id="ARBA00023049"/>
    </source>
</evidence>
<dbReference type="AlphaFoldDB" id="A0A947D4K3"/>
<dbReference type="GO" id="GO:0046872">
    <property type="term" value="F:metal ion binding"/>
    <property type="evidence" value="ECO:0007669"/>
    <property type="project" value="UniProtKB-KW"/>
</dbReference>
<evidence type="ECO:0000256" key="3">
    <source>
        <dbReference type="ARBA" id="ARBA00022723"/>
    </source>
</evidence>
<evidence type="ECO:0000256" key="4">
    <source>
        <dbReference type="ARBA" id="ARBA00022801"/>
    </source>
</evidence>
<comment type="caution">
    <text evidence="10">The sequence shown here is derived from an EMBL/GenBank/DDBJ whole genome shotgun (WGS) entry which is preliminary data.</text>
</comment>
<reference evidence="10 11" key="1">
    <citation type="submission" date="2021-06" db="EMBL/GenBank/DDBJ databases">
        <authorList>
            <person name="Grouzdev D.S."/>
            <person name="Koziaeva V."/>
        </authorList>
    </citation>
    <scope>NUCLEOTIDE SEQUENCE [LARGE SCALE GENOMIC DNA]</scope>
    <source>
        <strain evidence="10 11">22</strain>
    </source>
</reference>
<sequence length="654" mass="71409">MTDDEIDLGTEPALRADGSGTPFDRRKVSLRWLTGTVLTGMTSAFLMGGALIVALDGQHSLAANPVDQPPPNAEAAADRMVGVRREGVLVKGDRLKVASDQFAARQVLNLSTMTRVGDKDLIRVRPFVRVSASLTLKRSEARANIPAYNPLKVFADTDILSGKASGARNPAFYDAKVEGEVALRTRDFPADSTLFDPDVTMTSMEVERIVRDQARFLSDGSVQTAALPMVSDSERIEASFGSPGLASAMALRITPENVSFFAKSEAERGGAATGNGLDEKLVPIINADSLKSVLKENQADDKLTAEILKALTQTFQLKNLDGNSRLRLGLAKIDQTNKLKPVRVSIYNQATHIVTVALSDEGGFVTAQEPDVNENAIEEEEETVASGSVPSLYESLYQTALDNQIPPASIKDLVNIFSYDVDFNGRVKQGDSMEVFYSLEDENDPKSVREILYCSISINGQWKRFYRYRSPDDGTVDYYDETGKSAKKFLMRKPMDGGVFRSGFGGRRHPILGYYRMHTGVDWAASTGTPILASGNGVVEEAGWKGGYGRFVKLSHNNGYGTGYGHMSGFAKGIEKGSRVRQGQVIGYVGSTGMSTGPHLHYEVYINQVAVDPMRVRLPRGKELSGTMLAEFRREREHVDQLMNRSASKVAQSN</sequence>
<dbReference type="GO" id="GO:0004222">
    <property type="term" value="F:metalloendopeptidase activity"/>
    <property type="evidence" value="ECO:0007669"/>
    <property type="project" value="TreeGrafter"/>
</dbReference>
<evidence type="ECO:0000256" key="5">
    <source>
        <dbReference type="ARBA" id="ARBA00022833"/>
    </source>
</evidence>
<dbReference type="GO" id="GO:0006508">
    <property type="term" value="P:proteolysis"/>
    <property type="evidence" value="ECO:0007669"/>
    <property type="project" value="UniProtKB-KW"/>
</dbReference>
<gene>
    <name evidence="10" type="ORF">KL771_14625</name>
</gene>
<evidence type="ECO:0000256" key="7">
    <source>
        <dbReference type="SAM" id="MobiDB-lite"/>
    </source>
</evidence>
<accession>A0A947D4K3</accession>
<keyword evidence="4" id="KW-0378">Hydrolase</keyword>
<keyword evidence="8" id="KW-0472">Membrane</keyword>
<dbReference type="InterPro" id="IPR016047">
    <property type="entry name" value="M23ase_b-sheet_dom"/>
</dbReference>
<keyword evidence="3" id="KW-0479">Metal-binding</keyword>
<evidence type="ECO:0000256" key="2">
    <source>
        <dbReference type="ARBA" id="ARBA00022670"/>
    </source>
</evidence>
<dbReference type="SUPFAM" id="SSF51261">
    <property type="entry name" value="Duplicated hybrid motif"/>
    <property type="match status" value="1"/>
</dbReference>
<keyword evidence="2" id="KW-0645">Protease</keyword>
<keyword evidence="8" id="KW-0812">Transmembrane</keyword>
<dbReference type="PANTHER" id="PTHR21666">
    <property type="entry name" value="PEPTIDASE-RELATED"/>
    <property type="match status" value="1"/>
</dbReference>
<evidence type="ECO:0000313" key="10">
    <source>
        <dbReference type="EMBL" id="MBT9290701.1"/>
    </source>
</evidence>
<keyword evidence="8" id="KW-1133">Transmembrane helix</keyword>
<keyword evidence="11" id="KW-1185">Reference proteome</keyword>
<evidence type="ECO:0000259" key="9">
    <source>
        <dbReference type="Pfam" id="PF01551"/>
    </source>
</evidence>
<feature type="transmembrane region" description="Helical" evidence="8">
    <location>
        <begin position="32"/>
        <end position="55"/>
    </location>
</feature>
<name>A0A947D4K3_9HYPH</name>
<dbReference type="InterPro" id="IPR011055">
    <property type="entry name" value="Dup_hybrid_motif"/>
</dbReference>
<feature type="region of interest" description="Disordered" evidence="7">
    <location>
        <begin position="1"/>
        <end position="20"/>
    </location>
</feature>
<dbReference type="CDD" id="cd12797">
    <property type="entry name" value="M23_peptidase"/>
    <property type="match status" value="1"/>
</dbReference>
<organism evidence="10 11">
    <name type="scientific">Prosthecodimorpha staleyi</name>
    <dbReference type="NCBI Taxonomy" id="2840188"/>
    <lineage>
        <taxon>Bacteria</taxon>
        <taxon>Pseudomonadati</taxon>
        <taxon>Pseudomonadota</taxon>
        <taxon>Alphaproteobacteria</taxon>
        <taxon>Hyphomicrobiales</taxon>
        <taxon>Ancalomicrobiaceae</taxon>
        <taxon>Prosthecodimorpha</taxon>
    </lineage>
</organism>
<dbReference type="Pfam" id="PF01551">
    <property type="entry name" value="Peptidase_M23"/>
    <property type="match status" value="1"/>
</dbReference>
<evidence type="ECO:0000256" key="1">
    <source>
        <dbReference type="ARBA" id="ARBA00001947"/>
    </source>
</evidence>
<keyword evidence="5" id="KW-0862">Zinc</keyword>